<evidence type="ECO:0000259" key="3">
    <source>
        <dbReference type="PROSITE" id="PS51791"/>
    </source>
</evidence>
<feature type="domain" description="HSac2" evidence="3">
    <location>
        <begin position="730"/>
        <end position="881"/>
    </location>
</feature>
<keyword evidence="5" id="KW-1185">Reference proteome</keyword>
<organism evidence="4 5">
    <name type="scientific">Venturia nashicola</name>
    <dbReference type="NCBI Taxonomy" id="86259"/>
    <lineage>
        <taxon>Eukaryota</taxon>
        <taxon>Fungi</taxon>
        <taxon>Dikarya</taxon>
        <taxon>Ascomycota</taxon>
        <taxon>Pezizomycotina</taxon>
        <taxon>Dothideomycetes</taxon>
        <taxon>Pleosporomycetidae</taxon>
        <taxon>Venturiales</taxon>
        <taxon>Venturiaceae</taxon>
        <taxon>Venturia</taxon>
    </lineage>
</organism>
<feature type="compositionally biased region" description="Basic and acidic residues" evidence="1">
    <location>
        <begin position="219"/>
        <end position="230"/>
    </location>
</feature>
<dbReference type="AlphaFoldDB" id="A0A4Z1NP40"/>
<accession>A0A4Z1NP40</accession>
<gene>
    <name evidence="4" type="ORF">E6O75_ATG10451</name>
</gene>
<dbReference type="Proteomes" id="UP000298493">
    <property type="component" value="Unassembled WGS sequence"/>
</dbReference>
<evidence type="ECO:0000256" key="1">
    <source>
        <dbReference type="SAM" id="MobiDB-lite"/>
    </source>
</evidence>
<dbReference type="STRING" id="86259.A0A4Z1NP40"/>
<dbReference type="PANTHER" id="PTHR45662:SF7">
    <property type="entry name" value="SACI DOMAIN PROTEIN (AFU_ORTHOLOGUE AFUA_1G15890)"/>
    <property type="match status" value="1"/>
</dbReference>
<name>A0A4Z1NP40_9PEZI</name>
<evidence type="ECO:0000259" key="2">
    <source>
        <dbReference type="PROSITE" id="PS50275"/>
    </source>
</evidence>
<reference evidence="4 5" key="1">
    <citation type="submission" date="2019-04" db="EMBL/GenBank/DDBJ databases">
        <title>High contiguity whole genome sequence and gene annotation resource for two Venturia nashicola isolates.</title>
        <authorList>
            <person name="Prokchorchik M."/>
            <person name="Won K."/>
            <person name="Lee Y."/>
            <person name="Choi E.D."/>
            <person name="Segonzac C."/>
            <person name="Sohn K.H."/>
        </authorList>
    </citation>
    <scope>NUCLEOTIDE SEQUENCE [LARGE SCALE GENOMIC DNA]</scope>
    <source>
        <strain evidence="4 5">PRI2</strain>
    </source>
</reference>
<dbReference type="PANTHER" id="PTHR45662">
    <property type="entry name" value="PHOSPHATIDYLINOSITIDE PHOSPHATASE SAC1"/>
    <property type="match status" value="1"/>
</dbReference>
<protein>
    <submittedName>
        <fullName evidence="4">Putative transporter</fullName>
    </submittedName>
</protein>
<dbReference type="InterPro" id="IPR002013">
    <property type="entry name" value="SAC_dom"/>
</dbReference>
<dbReference type="InterPro" id="IPR034753">
    <property type="entry name" value="hSac2"/>
</dbReference>
<comment type="caution">
    <text evidence="4">The sequence shown here is derived from an EMBL/GenBank/DDBJ whole genome shotgun (WGS) entry which is preliminary data.</text>
</comment>
<evidence type="ECO:0000313" key="5">
    <source>
        <dbReference type="Proteomes" id="UP000298493"/>
    </source>
</evidence>
<dbReference type="Pfam" id="PF02383">
    <property type="entry name" value="Syja_N"/>
    <property type="match status" value="1"/>
</dbReference>
<dbReference type="GO" id="GO:0005783">
    <property type="term" value="C:endoplasmic reticulum"/>
    <property type="evidence" value="ECO:0007669"/>
    <property type="project" value="TreeGrafter"/>
</dbReference>
<feature type="region of interest" description="Disordered" evidence="1">
    <location>
        <begin position="205"/>
        <end position="274"/>
    </location>
</feature>
<evidence type="ECO:0000313" key="4">
    <source>
        <dbReference type="EMBL" id="TID17806.1"/>
    </source>
</evidence>
<dbReference type="GO" id="GO:0043812">
    <property type="term" value="F:phosphatidylinositol-4-phosphate phosphatase activity"/>
    <property type="evidence" value="ECO:0007669"/>
    <property type="project" value="TreeGrafter"/>
</dbReference>
<dbReference type="Pfam" id="PF12456">
    <property type="entry name" value="hSac2"/>
    <property type="match status" value="1"/>
</dbReference>
<feature type="domain" description="SAC" evidence="2">
    <location>
        <begin position="288"/>
        <end position="660"/>
    </location>
</feature>
<proteinExistence type="predicted"/>
<dbReference type="EMBL" id="SNSC02000015">
    <property type="protein sequence ID" value="TID17806.1"/>
    <property type="molecule type" value="Genomic_DNA"/>
</dbReference>
<sequence length="1008" mass="111399">MPGLIRKILICAAADGLILQPISSRANIKATDQSSIKLDYKSHAISPLLKDRRQEDATSSTIEVHGVVGLLQVASSAFLVSISRRELVAQIRGKPIYTIAEVVLIPLSSQVEAEKAIARARDSQTRHNAAKEQESDTIGISEDEGDDTSLTEDNSVASEPSAGPTPATTKDKQHQRDTSVAQDVMTRKGFYGRFTNKWFSKGGWTADNRRTEGLTSEEDLSKTPEHERGESAPVGGEDALAKVASKEAQGPNELDGAELSNEAPPEVADVRPPSGEEVPLLPKLLTVAKFFFGSKSFYFSYDYDLSRNISKQPASTSSVPLVKSFDQLFFWNRHLITPFADAGQNEFVTPLIQGFVGQREFSVASAAKSTSQPAEQVVSVQDHAAADTFAKPLANFDAPKNEHKRDYLLTIISRRSVKRAGLRYLRRGIDEDGNVANSVETEQILSSDYWDEDNGKVYSFLQYRGSIPLFFSQSPYSLKPIVEAKGSWDQNAAALRKHFQSLVNRYGNVQVDSLVEKRANEKTIGEAFERHVLALNEKGGIDGGKKVGFEWFDFHHVCRGMKFENVSQLFDTIGSTLSSFSWTIQQGDQVVQRQSGVLRTNCMDCLDRTNVVQSACGRNTLEQQLQDEGAEINLHTDPSTSWFNTLWADNGDAISRQYAGTAALKGDFTRTRKRNISGALTDFSLTLTRYYNNIVNDYFAQNVIDFVLGNVDEDVFIDFEADMKAHDYAVDLRKVRQSAIDTCVRICMEDADEDLAGGWTLSCPRDQDSLRSVPFEESVLLLSNKAVYFCRMDWTTEKVRAFERIELETIDGITRGSYITSTLGAREMDEKRNVGFFIKYRPGGGDLVRVNTRTLGGEASEEAKKVKDKESKAKGGSDKLIAFKALPPRSSFAGGQGNDQKPPSEIDLIKLVTGQIASAINNINDHVGDSAAGDSEPKSGKLVVEQRDIVSLAEAKKNTGYLEQLGYSLKKLRHYLCFTHSTPSYRRSSIASPTVAIHYPDQSGGARR</sequence>
<dbReference type="GO" id="GO:0046856">
    <property type="term" value="P:phosphatidylinositol dephosphorylation"/>
    <property type="evidence" value="ECO:0007669"/>
    <property type="project" value="TreeGrafter"/>
</dbReference>
<dbReference type="PROSITE" id="PS50275">
    <property type="entry name" value="SAC"/>
    <property type="match status" value="1"/>
</dbReference>
<dbReference type="InterPro" id="IPR022158">
    <property type="entry name" value="Inositol_phosphatase"/>
</dbReference>
<dbReference type="PROSITE" id="PS51791">
    <property type="entry name" value="HSAC2"/>
    <property type="match status" value="1"/>
</dbReference>
<feature type="region of interest" description="Disordered" evidence="1">
    <location>
        <begin position="120"/>
        <end position="184"/>
    </location>
</feature>
<feature type="compositionally biased region" description="Basic and acidic residues" evidence="1">
    <location>
        <begin position="120"/>
        <end position="134"/>
    </location>
</feature>
<feature type="compositionally biased region" description="Acidic residues" evidence="1">
    <location>
        <begin position="141"/>
        <end position="150"/>
    </location>
</feature>